<dbReference type="Pfam" id="PF00293">
    <property type="entry name" value="NUDIX"/>
    <property type="match status" value="1"/>
</dbReference>
<dbReference type="InterPro" id="IPR000086">
    <property type="entry name" value="NUDIX_hydrolase_dom"/>
</dbReference>
<dbReference type="CDD" id="cd04682">
    <property type="entry name" value="NUDIX_Hydrolase"/>
    <property type="match status" value="1"/>
</dbReference>
<comment type="caution">
    <text evidence="4">The sequence shown here is derived from an EMBL/GenBank/DDBJ whole genome shotgun (WGS) entry which is preliminary data.</text>
</comment>
<name>A0ABN1A4M6_9SPHN</name>
<evidence type="ECO:0000313" key="4">
    <source>
        <dbReference type="EMBL" id="GAA0467438.1"/>
    </source>
</evidence>
<dbReference type="InterPro" id="IPR020084">
    <property type="entry name" value="NUDIX_hydrolase_CS"/>
</dbReference>
<evidence type="ECO:0000256" key="2">
    <source>
        <dbReference type="ARBA" id="ARBA00022801"/>
    </source>
</evidence>
<dbReference type="PROSITE" id="PS51462">
    <property type="entry name" value="NUDIX"/>
    <property type="match status" value="1"/>
</dbReference>
<dbReference type="EMBL" id="BAAAEM010000002">
    <property type="protein sequence ID" value="GAA0467438.1"/>
    <property type="molecule type" value="Genomic_DNA"/>
</dbReference>
<dbReference type="Gene3D" id="3.90.79.10">
    <property type="entry name" value="Nucleoside Triphosphate Pyrophosphohydrolase"/>
    <property type="match status" value="1"/>
</dbReference>
<keyword evidence="2 4" id="KW-0378">Hydrolase</keyword>
<evidence type="ECO:0000313" key="5">
    <source>
        <dbReference type="Proteomes" id="UP001500713"/>
    </source>
</evidence>
<dbReference type="InterPro" id="IPR015797">
    <property type="entry name" value="NUDIX_hydrolase-like_dom_sf"/>
</dbReference>
<dbReference type="RefSeq" id="WP_229953931.1">
    <property type="nucleotide sequence ID" value="NZ_BAAAEM010000002.1"/>
</dbReference>
<comment type="cofactor">
    <cofactor evidence="1">
        <name>Mg(2+)</name>
        <dbReference type="ChEBI" id="CHEBI:18420"/>
    </cofactor>
</comment>
<dbReference type="Proteomes" id="UP001500713">
    <property type="component" value="Unassembled WGS sequence"/>
</dbReference>
<dbReference type="SUPFAM" id="SSF55811">
    <property type="entry name" value="Nudix"/>
    <property type="match status" value="1"/>
</dbReference>
<dbReference type="PROSITE" id="PS00893">
    <property type="entry name" value="NUDIX_BOX"/>
    <property type="match status" value="1"/>
</dbReference>
<proteinExistence type="predicted"/>
<dbReference type="GO" id="GO:0016787">
    <property type="term" value="F:hydrolase activity"/>
    <property type="evidence" value="ECO:0007669"/>
    <property type="project" value="UniProtKB-KW"/>
</dbReference>
<dbReference type="PANTHER" id="PTHR43046">
    <property type="entry name" value="GDP-MANNOSE MANNOSYL HYDROLASE"/>
    <property type="match status" value="1"/>
</dbReference>
<sequence length="143" mass="16411">MMDDEIDFHGAKVALFVEDQLLVYRRDNETDIPFPNMWDLPGGGRENGESGADCVVRETYEEFGISLDVAALHYVEHYENWRGASSRRALFFVGHVSRDQVATIAFGDEGQHWQLMEVMEFLDSDEAVPHLQERLSDYLARGR</sequence>
<accession>A0ABN1A4M6</accession>
<evidence type="ECO:0000256" key="1">
    <source>
        <dbReference type="ARBA" id="ARBA00001946"/>
    </source>
</evidence>
<dbReference type="PANTHER" id="PTHR43046:SF14">
    <property type="entry name" value="MUTT_NUDIX FAMILY PROTEIN"/>
    <property type="match status" value="1"/>
</dbReference>
<organism evidence="4 5">
    <name type="scientific">Parasphingorhabdus litoris</name>
    <dbReference type="NCBI Taxonomy" id="394733"/>
    <lineage>
        <taxon>Bacteria</taxon>
        <taxon>Pseudomonadati</taxon>
        <taxon>Pseudomonadota</taxon>
        <taxon>Alphaproteobacteria</taxon>
        <taxon>Sphingomonadales</taxon>
        <taxon>Sphingomonadaceae</taxon>
        <taxon>Parasphingorhabdus</taxon>
    </lineage>
</organism>
<reference evidence="4 5" key="1">
    <citation type="journal article" date="2019" name="Int. J. Syst. Evol. Microbiol.">
        <title>The Global Catalogue of Microorganisms (GCM) 10K type strain sequencing project: providing services to taxonomists for standard genome sequencing and annotation.</title>
        <authorList>
            <consortium name="The Broad Institute Genomics Platform"/>
            <consortium name="The Broad Institute Genome Sequencing Center for Infectious Disease"/>
            <person name="Wu L."/>
            <person name="Ma J."/>
        </authorList>
    </citation>
    <scope>NUCLEOTIDE SEQUENCE [LARGE SCALE GENOMIC DNA]</scope>
    <source>
        <strain evidence="4 5">JCM 14162</strain>
    </source>
</reference>
<keyword evidence="5" id="KW-1185">Reference proteome</keyword>
<feature type="domain" description="Nudix hydrolase" evidence="3">
    <location>
        <begin position="6"/>
        <end position="140"/>
    </location>
</feature>
<protein>
    <submittedName>
        <fullName evidence="4">NUDIX hydrolase</fullName>
    </submittedName>
</protein>
<evidence type="ECO:0000259" key="3">
    <source>
        <dbReference type="PROSITE" id="PS51462"/>
    </source>
</evidence>
<gene>
    <name evidence="4" type="ORF">GCM10009096_05280</name>
</gene>